<feature type="compositionally biased region" description="Basic and acidic residues" evidence="1">
    <location>
        <begin position="73"/>
        <end position="111"/>
    </location>
</feature>
<name>A0A9Q3PRC5_9BASI</name>
<feature type="compositionally biased region" description="Basic and acidic residues" evidence="1">
    <location>
        <begin position="135"/>
        <end position="147"/>
    </location>
</feature>
<reference evidence="2" key="1">
    <citation type="submission" date="2021-03" db="EMBL/GenBank/DDBJ databases">
        <title>Draft genome sequence of rust myrtle Austropuccinia psidii MF-1, a brazilian biotype.</title>
        <authorList>
            <person name="Quecine M.C."/>
            <person name="Pachon D.M.R."/>
            <person name="Bonatelli M.L."/>
            <person name="Correr F.H."/>
            <person name="Franceschini L.M."/>
            <person name="Leite T.F."/>
            <person name="Margarido G.R.A."/>
            <person name="Almeida C.A."/>
            <person name="Ferrarezi J.A."/>
            <person name="Labate C.A."/>
        </authorList>
    </citation>
    <scope>NUCLEOTIDE SEQUENCE</scope>
    <source>
        <strain evidence="2">MF-1</strain>
    </source>
</reference>
<proteinExistence type="predicted"/>
<keyword evidence="3" id="KW-1185">Reference proteome</keyword>
<comment type="caution">
    <text evidence="2">The sequence shown here is derived from an EMBL/GenBank/DDBJ whole genome shotgun (WGS) entry which is preliminary data.</text>
</comment>
<dbReference type="Proteomes" id="UP000765509">
    <property type="component" value="Unassembled WGS sequence"/>
</dbReference>
<feature type="compositionally biased region" description="Polar residues" evidence="1">
    <location>
        <begin position="121"/>
        <end position="131"/>
    </location>
</feature>
<feature type="non-terminal residue" evidence="2">
    <location>
        <position position="1"/>
    </location>
</feature>
<sequence>VEETTPSNQMDLDQDIQVINPKDKNFSPEERHKSKMPELPPVPKAGNNRDIPVSVQELVYCRKAAGVGTSAKSLDRHNELLSSCEDIHGSRKDRRISEGTRRRSWREEKKTAQWKHPKLPKQNSASKSAKQGQADPKEQSEGKEKFKGKGKIQVEQALTTELQHSQGGEDSHGQCVQYGKNSDGIKKQGGRKIEPISSNKVDLVKLVIKKF</sequence>
<evidence type="ECO:0000313" key="2">
    <source>
        <dbReference type="EMBL" id="MBW0571308.1"/>
    </source>
</evidence>
<feature type="compositionally biased region" description="Polar residues" evidence="1">
    <location>
        <begin position="1"/>
        <end position="11"/>
    </location>
</feature>
<organism evidence="2 3">
    <name type="scientific">Austropuccinia psidii MF-1</name>
    <dbReference type="NCBI Taxonomy" id="1389203"/>
    <lineage>
        <taxon>Eukaryota</taxon>
        <taxon>Fungi</taxon>
        <taxon>Dikarya</taxon>
        <taxon>Basidiomycota</taxon>
        <taxon>Pucciniomycotina</taxon>
        <taxon>Pucciniomycetes</taxon>
        <taxon>Pucciniales</taxon>
        <taxon>Sphaerophragmiaceae</taxon>
        <taxon>Austropuccinia</taxon>
    </lineage>
</organism>
<evidence type="ECO:0000313" key="3">
    <source>
        <dbReference type="Proteomes" id="UP000765509"/>
    </source>
</evidence>
<feature type="compositionally biased region" description="Polar residues" evidence="1">
    <location>
        <begin position="156"/>
        <end position="166"/>
    </location>
</feature>
<feature type="compositionally biased region" description="Basic and acidic residues" evidence="1">
    <location>
        <begin position="21"/>
        <end position="36"/>
    </location>
</feature>
<feature type="region of interest" description="Disordered" evidence="1">
    <location>
        <begin position="67"/>
        <end position="191"/>
    </location>
</feature>
<evidence type="ECO:0000256" key="1">
    <source>
        <dbReference type="SAM" id="MobiDB-lite"/>
    </source>
</evidence>
<feature type="region of interest" description="Disordered" evidence="1">
    <location>
        <begin position="1"/>
        <end position="49"/>
    </location>
</feature>
<protein>
    <submittedName>
        <fullName evidence="2">Uncharacterized protein</fullName>
    </submittedName>
</protein>
<dbReference type="AlphaFoldDB" id="A0A9Q3PRC5"/>
<accession>A0A9Q3PRC5</accession>
<gene>
    <name evidence="2" type="ORF">O181_111023</name>
</gene>
<dbReference type="EMBL" id="AVOT02087927">
    <property type="protein sequence ID" value="MBW0571308.1"/>
    <property type="molecule type" value="Genomic_DNA"/>
</dbReference>